<protein>
    <submittedName>
        <fullName evidence="2">Uncharacterized protein</fullName>
    </submittedName>
</protein>
<dbReference type="EMBL" id="CM017705">
    <property type="protein sequence ID" value="TYG68462.1"/>
    <property type="molecule type" value="Genomic_DNA"/>
</dbReference>
<accession>A0A5D2CJX3</accession>
<proteinExistence type="predicted"/>
<evidence type="ECO:0000313" key="3">
    <source>
        <dbReference type="Proteomes" id="UP000323506"/>
    </source>
</evidence>
<dbReference type="AlphaFoldDB" id="A0A5D2CJX3"/>
<name>A0A5D2CJX3_GOSDA</name>
<evidence type="ECO:0000256" key="1">
    <source>
        <dbReference type="SAM" id="MobiDB-lite"/>
    </source>
</evidence>
<reference evidence="2 3" key="1">
    <citation type="submission" date="2019-06" db="EMBL/GenBank/DDBJ databases">
        <title>WGS assembly of Gossypium darwinii.</title>
        <authorList>
            <person name="Chen Z.J."/>
            <person name="Sreedasyam A."/>
            <person name="Ando A."/>
            <person name="Song Q."/>
            <person name="De L."/>
            <person name="Hulse-Kemp A."/>
            <person name="Ding M."/>
            <person name="Ye W."/>
            <person name="Kirkbride R."/>
            <person name="Jenkins J."/>
            <person name="Plott C."/>
            <person name="Lovell J."/>
            <person name="Lin Y.-M."/>
            <person name="Vaughn R."/>
            <person name="Liu B."/>
            <person name="Li W."/>
            <person name="Simpson S."/>
            <person name="Scheffler B."/>
            <person name="Saski C."/>
            <person name="Grover C."/>
            <person name="Hu G."/>
            <person name="Conover J."/>
            <person name="Carlson J."/>
            <person name="Shu S."/>
            <person name="Boston L."/>
            <person name="Williams M."/>
            <person name="Peterson D."/>
            <person name="Mcgee K."/>
            <person name="Jones D."/>
            <person name="Wendel J."/>
            <person name="Stelly D."/>
            <person name="Grimwood J."/>
            <person name="Schmutz J."/>
        </authorList>
    </citation>
    <scope>NUCLEOTIDE SEQUENCE [LARGE SCALE GENOMIC DNA]</scope>
    <source>
        <strain evidence="2">1808015.09</strain>
    </source>
</reference>
<keyword evidence="3" id="KW-1185">Reference proteome</keyword>
<gene>
    <name evidence="2" type="ORF">ES288_D05G155000v1</name>
</gene>
<dbReference type="Proteomes" id="UP000323506">
    <property type="component" value="Chromosome D05"/>
</dbReference>
<feature type="compositionally biased region" description="Basic and acidic residues" evidence="1">
    <location>
        <begin position="40"/>
        <end position="68"/>
    </location>
</feature>
<feature type="region of interest" description="Disordered" evidence="1">
    <location>
        <begin position="40"/>
        <end position="76"/>
    </location>
</feature>
<sequence length="76" mass="8917">MVERGAEAEAGTRWIAILYPQKIRPSCCPWRPINEKIQEEEVERDIKKGKEVKKDQEERGGEKDRFPSEDPPYCNK</sequence>
<evidence type="ECO:0000313" key="2">
    <source>
        <dbReference type="EMBL" id="TYG68462.1"/>
    </source>
</evidence>
<organism evidence="2 3">
    <name type="scientific">Gossypium darwinii</name>
    <name type="common">Darwin's cotton</name>
    <name type="synonym">Gossypium barbadense var. darwinii</name>
    <dbReference type="NCBI Taxonomy" id="34276"/>
    <lineage>
        <taxon>Eukaryota</taxon>
        <taxon>Viridiplantae</taxon>
        <taxon>Streptophyta</taxon>
        <taxon>Embryophyta</taxon>
        <taxon>Tracheophyta</taxon>
        <taxon>Spermatophyta</taxon>
        <taxon>Magnoliopsida</taxon>
        <taxon>eudicotyledons</taxon>
        <taxon>Gunneridae</taxon>
        <taxon>Pentapetalae</taxon>
        <taxon>rosids</taxon>
        <taxon>malvids</taxon>
        <taxon>Malvales</taxon>
        <taxon>Malvaceae</taxon>
        <taxon>Malvoideae</taxon>
        <taxon>Gossypium</taxon>
    </lineage>
</organism>